<feature type="domain" description="HTH araC/xylS-type" evidence="5">
    <location>
        <begin position="205"/>
        <end position="303"/>
    </location>
</feature>
<dbReference type="Pfam" id="PF12852">
    <property type="entry name" value="Cupin_6"/>
    <property type="match status" value="1"/>
</dbReference>
<evidence type="ECO:0000256" key="2">
    <source>
        <dbReference type="ARBA" id="ARBA00023125"/>
    </source>
</evidence>
<dbReference type="InterPro" id="IPR009057">
    <property type="entry name" value="Homeodomain-like_sf"/>
</dbReference>
<dbReference type="InterPro" id="IPR050204">
    <property type="entry name" value="AraC_XylS_family_regulators"/>
</dbReference>
<evidence type="ECO:0000256" key="3">
    <source>
        <dbReference type="ARBA" id="ARBA00023163"/>
    </source>
</evidence>
<protein>
    <submittedName>
        <fullName evidence="6">AraC family transcriptional regulator</fullName>
    </submittedName>
</protein>
<evidence type="ECO:0000259" key="5">
    <source>
        <dbReference type="PROSITE" id="PS01124"/>
    </source>
</evidence>
<dbReference type="EMBL" id="JBEAAL010000025">
    <property type="protein sequence ID" value="MEQ1408341.1"/>
    <property type="molecule type" value="Genomic_DNA"/>
</dbReference>
<dbReference type="InterPro" id="IPR032783">
    <property type="entry name" value="AraC_lig"/>
</dbReference>
<keyword evidence="2" id="KW-0238">DNA-binding</keyword>
<dbReference type="PANTHER" id="PTHR46796:SF7">
    <property type="entry name" value="ARAC FAMILY TRANSCRIPTIONAL REGULATOR"/>
    <property type="match status" value="1"/>
</dbReference>
<feature type="region of interest" description="Disordered" evidence="4">
    <location>
        <begin position="303"/>
        <end position="355"/>
    </location>
</feature>
<evidence type="ECO:0000313" key="6">
    <source>
        <dbReference type="EMBL" id="MEQ1408341.1"/>
    </source>
</evidence>
<comment type="caution">
    <text evidence="6">The sequence shown here is derived from an EMBL/GenBank/DDBJ whole genome shotgun (WGS) entry which is preliminary data.</text>
</comment>
<accession>A0ABV0M9B2</accession>
<keyword evidence="1" id="KW-0805">Transcription regulation</keyword>
<dbReference type="PRINTS" id="PR00032">
    <property type="entry name" value="HTHARAC"/>
</dbReference>
<name>A0ABV0M9B2_9HYPH</name>
<evidence type="ECO:0000256" key="1">
    <source>
        <dbReference type="ARBA" id="ARBA00023015"/>
    </source>
</evidence>
<dbReference type="SMART" id="SM00342">
    <property type="entry name" value="HTH_ARAC"/>
    <property type="match status" value="1"/>
</dbReference>
<sequence length="355" mass="38007">MIVQNAPNDGLSDVLRLVDAHAVASVTLTAGGDWAIRFPAPDYIKFCALRRGTCWLTTSEGLPPRQLSEGDCFVVVRDAFTLASSPGVPPIPAVAVFGDFGQSGHCGDGDDTHLIGGSVRFDTVNGAILTDVLPAAILISGEAASAVHWLLEQLDREWRNAGPGSLLACNDLLRLMFIHALRAYVADLPPAPGNWLAGLTDSRIGKPWEAIHADPVRSWTLAELACLAGQSRSAFASHFKVSVGVSPMYYLARWRMRLAAARLRRSREPVTSIAASLGYTSDSAFSATFRRIMGVSPTRYRTNFSGRVPATPGRPGKDAIPTEHTSGVTARKPNVQPAQTASHHQIGPLRASNPI</sequence>
<dbReference type="PROSITE" id="PS00041">
    <property type="entry name" value="HTH_ARAC_FAMILY_1"/>
    <property type="match status" value="1"/>
</dbReference>
<dbReference type="PROSITE" id="PS01124">
    <property type="entry name" value="HTH_ARAC_FAMILY_2"/>
    <property type="match status" value="1"/>
</dbReference>
<dbReference type="RefSeq" id="WP_227705836.1">
    <property type="nucleotide sequence ID" value="NZ_JBEAAL010000025.1"/>
</dbReference>
<organism evidence="6 7">
    <name type="scientific">Neorhizobium phenanthreniclasticum</name>
    <dbReference type="NCBI Taxonomy" id="3157917"/>
    <lineage>
        <taxon>Bacteria</taxon>
        <taxon>Pseudomonadati</taxon>
        <taxon>Pseudomonadota</taxon>
        <taxon>Alphaproteobacteria</taxon>
        <taxon>Hyphomicrobiales</taxon>
        <taxon>Rhizobiaceae</taxon>
        <taxon>Rhizobium/Agrobacterium group</taxon>
        <taxon>Neorhizobium</taxon>
    </lineage>
</organism>
<reference evidence="6 7" key="1">
    <citation type="submission" date="2024-05" db="EMBL/GenBank/DDBJ databases">
        <title>Neorhizobium sp. Rsf11, a plant growth promoting and heavy metal resistant PAH-degrader.</title>
        <authorList>
            <person name="Golubev S.N."/>
            <person name="Muratova A.Y."/>
            <person name="Markelova M.I."/>
        </authorList>
    </citation>
    <scope>NUCLEOTIDE SEQUENCE [LARGE SCALE GENOMIC DNA]</scope>
    <source>
        <strain evidence="6 7">Rsf11</strain>
    </source>
</reference>
<dbReference type="InterPro" id="IPR020449">
    <property type="entry name" value="Tscrpt_reg_AraC-type_HTH"/>
</dbReference>
<evidence type="ECO:0000313" key="7">
    <source>
        <dbReference type="Proteomes" id="UP001496627"/>
    </source>
</evidence>
<dbReference type="Pfam" id="PF12833">
    <property type="entry name" value="HTH_18"/>
    <property type="match status" value="1"/>
</dbReference>
<evidence type="ECO:0000256" key="4">
    <source>
        <dbReference type="SAM" id="MobiDB-lite"/>
    </source>
</evidence>
<keyword evidence="7" id="KW-1185">Reference proteome</keyword>
<dbReference type="PANTHER" id="PTHR46796">
    <property type="entry name" value="HTH-TYPE TRANSCRIPTIONAL ACTIVATOR RHAS-RELATED"/>
    <property type="match status" value="1"/>
</dbReference>
<keyword evidence="3" id="KW-0804">Transcription</keyword>
<dbReference type="InterPro" id="IPR018060">
    <property type="entry name" value="HTH_AraC"/>
</dbReference>
<dbReference type="InterPro" id="IPR018062">
    <property type="entry name" value="HTH_AraC-typ_CS"/>
</dbReference>
<dbReference type="Proteomes" id="UP001496627">
    <property type="component" value="Unassembled WGS sequence"/>
</dbReference>
<dbReference type="SUPFAM" id="SSF46689">
    <property type="entry name" value="Homeodomain-like"/>
    <property type="match status" value="2"/>
</dbReference>
<dbReference type="Gene3D" id="1.10.10.60">
    <property type="entry name" value="Homeodomain-like"/>
    <property type="match status" value="2"/>
</dbReference>
<proteinExistence type="predicted"/>
<gene>
    <name evidence="6" type="ORF">ABK249_25755</name>
</gene>